<feature type="binding site" evidence="10">
    <location>
        <begin position="13"/>
        <end position="20"/>
    </location>
    <ligand>
        <name>ATP</name>
        <dbReference type="ChEBI" id="CHEBI:30616"/>
    </ligand>
</feature>
<dbReference type="InterPro" id="IPR039657">
    <property type="entry name" value="Dimethylallyltransferase"/>
</dbReference>
<dbReference type="NCBIfam" id="TIGR00174">
    <property type="entry name" value="miaA"/>
    <property type="match status" value="1"/>
</dbReference>
<dbReference type="GO" id="GO:0052381">
    <property type="term" value="F:tRNA dimethylallyltransferase activity"/>
    <property type="evidence" value="ECO:0007669"/>
    <property type="project" value="UniProtKB-EC"/>
</dbReference>
<keyword evidence="6 10" id="KW-0547">Nucleotide-binding</keyword>
<organism evidence="14 15">
    <name type="scientific">Halomonas piscis</name>
    <dbReference type="NCBI Taxonomy" id="3031727"/>
    <lineage>
        <taxon>Bacteria</taxon>
        <taxon>Pseudomonadati</taxon>
        <taxon>Pseudomonadota</taxon>
        <taxon>Gammaproteobacteria</taxon>
        <taxon>Oceanospirillales</taxon>
        <taxon>Halomonadaceae</taxon>
        <taxon>Halomonas</taxon>
    </lineage>
</organism>
<keyword evidence="5 10" id="KW-0819">tRNA processing</keyword>
<proteinExistence type="inferred from homology"/>
<keyword evidence="15" id="KW-1185">Reference proteome</keyword>
<sequence length="317" mass="35329">MTDSRPPAIFLMGPTASGKTDAAIALHERLGCEIISVDSAMVYRGLDIGSAKPDARELARAPHRLIDIRDPADPYSAADFRQDALREMRDITARGQIPLLTGGTMLYYKQLLEGVGNLPPAHPAIRARLEAERARDGLAALHRRLEKVDPSAAARLHPNDPQRILRALEVFEASGRTLTELWAEQRPETFPWRVLSIALAPAERAVLHRRIAARFAAMLDEGLIDEVIALRKRSDLHADLPSMKSVGYRQVWAYLDGEYDRQAMVERGVIATRQLAKRQLTWLRRWQGLHWVDATAAGALERVMALARHGAGGNERL</sequence>
<evidence type="ECO:0000256" key="5">
    <source>
        <dbReference type="ARBA" id="ARBA00022694"/>
    </source>
</evidence>
<dbReference type="EMBL" id="CP119391">
    <property type="protein sequence ID" value="WNK21360.1"/>
    <property type="molecule type" value="Genomic_DNA"/>
</dbReference>
<dbReference type="RefSeq" id="WP_311885419.1">
    <property type="nucleotide sequence ID" value="NZ_CP119391.1"/>
</dbReference>
<dbReference type="SUPFAM" id="SSF52540">
    <property type="entry name" value="P-loop containing nucleoside triphosphate hydrolases"/>
    <property type="match status" value="1"/>
</dbReference>
<reference evidence="14 15" key="1">
    <citation type="submission" date="2023-03" db="EMBL/GenBank/DDBJ databases">
        <title>Halomonas sp. nov., isolated from Korean tranditional fermented seafood 'Jeotgal'.</title>
        <authorList>
            <person name="Kim B."/>
            <person name="Shin N.-R."/>
        </authorList>
    </citation>
    <scope>NUCLEOTIDE SEQUENCE [LARGE SCALE GENOMIC DNA]</scope>
    <source>
        <strain evidence="14 15">SG2L-4</strain>
    </source>
</reference>
<keyword evidence="4 10" id="KW-0808">Transferase</keyword>
<evidence type="ECO:0000256" key="7">
    <source>
        <dbReference type="ARBA" id="ARBA00022840"/>
    </source>
</evidence>
<dbReference type="PANTHER" id="PTHR11088">
    <property type="entry name" value="TRNA DIMETHYLALLYLTRANSFERASE"/>
    <property type="match status" value="1"/>
</dbReference>
<protein>
    <recommendedName>
        <fullName evidence="10">tRNA dimethylallyltransferase</fullName>
        <ecNumber evidence="10">2.5.1.75</ecNumber>
    </recommendedName>
    <alternativeName>
        <fullName evidence="10">Dimethylallyl diphosphate:tRNA dimethylallyltransferase</fullName>
        <shortName evidence="10">DMAPP:tRNA dimethylallyltransferase</shortName>
        <shortName evidence="10">DMATase</shortName>
    </alternativeName>
    <alternativeName>
        <fullName evidence="10">Isopentenyl-diphosphate:tRNA isopentenyltransferase</fullName>
        <shortName evidence="10">IPP transferase</shortName>
        <shortName evidence="10">IPPT</shortName>
        <shortName evidence="10">IPTase</shortName>
    </alternativeName>
</protein>
<dbReference type="PANTHER" id="PTHR11088:SF60">
    <property type="entry name" value="TRNA DIMETHYLALLYLTRANSFERASE"/>
    <property type="match status" value="1"/>
</dbReference>
<dbReference type="Pfam" id="PF01715">
    <property type="entry name" value="IPPT"/>
    <property type="match status" value="1"/>
</dbReference>
<feature type="region of interest" description="Interaction with substrate tRNA" evidence="10">
    <location>
        <begin position="38"/>
        <end position="41"/>
    </location>
</feature>
<feature type="region of interest" description="Interaction with substrate tRNA" evidence="10">
    <location>
        <begin position="162"/>
        <end position="166"/>
    </location>
</feature>
<dbReference type="EC" id="2.5.1.75" evidence="10"/>
<evidence type="ECO:0000256" key="1">
    <source>
        <dbReference type="ARBA" id="ARBA00001946"/>
    </source>
</evidence>
<comment type="caution">
    <text evidence="10">Lacks conserved residue(s) required for the propagation of feature annotation.</text>
</comment>
<evidence type="ECO:0000256" key="9">
    <source>
        <dbReference type="ARBA" id="ARBA00049563"/>
    </source>
</evidence>
<dbReference type="InterPro" id="IPR027417">
    <property type="entry name" value="P-loop_NTPase"/>
</dbReference>
<evidence type="ECO:0000256" key="3">
    <source>
        <dbReference type="ARBA" id="ARBA00005842"/>
    </source>
</evidence>
<gene>
    <name evidence="10 14" type="primary">miaA</name>
    <name evidence="14" type="ORF">P1P91_06715</name>
</gene>
<dbReference type="Proteomes" id="UP001301869">
    <property type="component" value="Chromosome"/>
</dbReference>
<comment type="cofactor">
    <cofactor evidence="1 10">
        <name>Mg(2+)</name>
        <dbReference type="ChEBI" id="CHEBI:18420"/>
    </cofactor>
</comment>
<evidence type="ECO:0000256" key="11">
    <source>
        <dbReference type="RuleBase" id="RU003783"/>
    </source>
</evidence>
<dbReference type="InterPro" id="IPR018022">
    <property type="entry name" value="IPT"/>
</dbReference>
<evidence type="ECO:0000256" key="2">
    <source>
        <dbReference type="ARBA" id="ARBA00003213"/>
    </source>
</evidence>
<comment type="function">
    <text evidence="2 10 12">Catalyzes the transfer of a dimethylallyl group onto the adenine at position 37 in tRNAs that read codons beginning with uridine, leading to the formation of N6-(dimethylallyl)adenosine (i(6)A).</text>
</comment>
<feature type="site" description="Interaction with substrate tRNA" evidence="10">
    <location>
        <position position="126"/>
    </location>
</feature>
<feature type="binding site" evidence="10">
    <location>
        <begin position="15"/>
        <end position="20"/>
    </location>
    <ligand>
        <name>substrate</name>
    </ligand>
</feature>
<evidence type="ECO:0000256" key="12">
    <source>
        <dbReference type="RuleBase" id="RU003784"/>
    </source>
</evidence>
<dbReference type="HAMAP" id="MF_00185">
    <property type="entry name" value="IPP_trans"/>
    <property type="match status" value="1"/>
</dbReference>
<evidence type="ECO:0000256" key="4">
    <source>
        <dbReference type="ARBA" id="ARBA00022679"/>
    </source>
</evidence>
<comment type="catalytic activity">
    <reaction evidence="9 10 11">
        <text>adenosine(37) in tRNA + dimethylallyl diphosphate = N(6)-dimethylallyladenosine(37) in tRNA + diphosphate</text>
        <dbReference type="Rhea" id="RHEA:26482"/>
        <dbReference type="Rhea" id="RHEA-COMP:10162"/>
        <dbReference type="Rhea" id="RHEA-COMP:10375"/>
        <dbReference type="ChEBI" id="CHEBI:33019"/>
        <dbReference type="ChEBI" id="CHEBI:57623"/>
        <dbReference type="ChEBI" id="CHEBI:74411"/>
        <dbReference type="ChEBI" id="CHEBI:74415"/>
        <dbReference type="EC" id="2.5.1.75"/>
    </reaction>
</comment>
<evidence type="ECO:0000256" key="10">
    <source>
        <dbReference type="HAMAP-Rule" id="MF_00185"/>
    </source>
</evidence>
<keyword evidence="7 10" id="KW-0067">ATP-binding</keyword>
<dbReference type="Gene3D" id="1.10.20.140">
    <property type="match status" value="1"/>
</dbReference>
<evidence type="ECO:0000256" key="6">
    <source>
        <dbReference type="ARBA" id="ARBA00022741"/>
    </source>
</evidence>
<comment type="subunit">
    <text evidence="10">Monomer.</text>
</comment>
<evidence type="ECO:0000313" key="14">
    <source>
        <dbReference type="EMBL" id="WNK21360.1"/>
    </source>
</evidence>
<evidence type="ECO:0000256" key="8">
    <source>
        <dbReference type="ARBA" id="ARBA00022842"/>
    </source>
</evidence>
<dbReference type="Gene3D" id="3.40.50.300">
    <property type="entry name" value="P-loop containing nucleotide triphosphate hydrolases"/>
    <property type="match status" value="1"/>
</dbReference>
<comment type="similarity">
    <text evidence="3 10 13">Belongs to the IPP transferase family.</text>
</comment>
<accession>A0ABY9Z2Q8</accession>
<feature type="site" description="Interaction with substrate tRNA" evidence="10">
    <location>
        <position position="104"/>
    </location>
</feature>
<evidence type="ECO:0000313" key="15">
    <source>
        <dbReference type="Proteomes" id="UP001301869"/>
    </source>
</evidence>
<name>A0ABY9Z2Q8_9GAMM</name>
<evidence type="ECO:0000256" key="13">
    <source>
        <dbReference type="RuleBase" id="RU003785"/>
    </source>
</evidence>
<keyword evidence="8 10" id="KW-0460">Magnesium</keyword>